<reference evidence="1" key="1">
    <citation type="submission" date="2018-02" db="EMBL/GenBank/DDBJ databases">
        <title>Rhizophora mucronata_Transcriptome.</title>
        <authorList>
            <person name="Meera S.P."/>
            <person name="Sreeshan A."/>
            <person name="Augustine A."/>
        </authorList>
    </citation>
    <scope>NUCLEOTIDE SEQUENCE</scope>
    <source>
        <tissue evidence="1">Leaf</tissue>
    </source>
</reference>
<accession>A0A2P2PMJ9</accession>
<dbReference type="AlphaFoldDB" id="A0A2P2PMJ9"/>
<organism evidence="1">
    <name type="scientific">Rhizophora mucronata</name>
    <name type="common">Asiatic mangrove</name>
    <dbReference type="NCBI Taxonomy" id="61149"/>
    <lineage>
        <taxon>Eukaryota</taxon>
        <taxon>Viridiplantae</taxon>
        <taxon>Streptophyta</taxon>
        <taxon>Embryophyta</taxon>
        <taxon>Tracheophyta</taxon>
        <taxon>Spermatophyta</taxon>
        <taxon>Magnoliopsida</taxon>
        <taxon>eudicotyledons</taxon>
        <taxon>Gunneridae</taxon>
        <taxon>Pentapetalae</taxon>
        <taxon>rosids</taxon>
        <taxon>fabids</taxon>
        <taxon>Malpighiales</taxon>
        <taxon>Rhizophoraceae</taxon>
        <taxon>Rhizophora</taxon>
    </lineage>
</organism>
<protein>
    <submittedName>
        <fullName evidence="1">Uncharacterized protein</fullName>
    </submittedName>
</protein>
<name>A0A2P2PMJ9_RHIMU</name>
<proteinExistence type="predicted"/>
<dbReference type="EMBL" id="GGEC01075506">
    <property type="protein sequence ID" value="MBX55990.1"/>
    <property type="molecule type" value="Transcribed_RNA"/>
</dbReference>
<sequence length="25" mass="3005">MVFIIYFCYCVRQLLAFKATTVINF</sequence>
<evidence type="ECO:0000313" key="1">
    <source>
        <dbReference type="EMBL" id="MBX55990.1"/>
    </source>
</evidence>